<gene>
    <name evidence="2" type="ORF">ERS852478_01481</name>
</gene>
<dbReference type="AlphaFoldDB" id="A0A174B6V2"/>
<protein>
    <submittedName>
        <fullName evidence="2">Predicted transcriptional regulator</fullName>
    </submittedName>
</protein>
<dbReference type="InterPro" id="IPR001387">
    <property type="entry name" value="Cro/C1-type_HTH"/>
</dbReference>
<evidence type="ECO:0000259" key="1">
    <source>
        <dbReference type="Pfam" id="PF13443"/>
    </source>
</evidence>
<sequence>MISYTPLWHTLINKGMNKGDLKNMTGLSFGTIASMGKNEPVNLKQIDRICKALHCKIEDVIEYKDEN</sequence>
<dbReference type="Pfam" id="PF13443">
    <property type="entry name" value="HTH_26"/>
    <property type="match status" value="1"/>
</dbReference>
<dbReference type="InterPro" id="IPR010982">
    <property type="entry name" value="Lambda_DNA-bd_dom_sf"/>
</dbReference>
<dbReference type="Gene3D" id="1.10.260.40">
    <property type="entry name" value="lambda repressor-like DNA-binding domains"/>
    <property type="match status" value="1"/>
</dbReference>
<accession>A0A174B6V2</accession>
<feature type="domain" description="HTH cro/C1-type" evidence="1">
    <location>
        <begin position="7"/>
        <end position="66"/>
    </location>
</feature>
<dbReference type="GO" id="GO:0003677">
    <property type="term" value="F:DNA binding"/>
    <property type="evidence" value="ECO:0007669"/>
    <property type="project" value="InterPro"/>
</dbReference>
<reference evidence="2 3" key="1">
    <citation type="submission" date="2015-09" db="EMBL/GenBank/DDBJ databases">
        <authorList>
            <consortium name="Pathogen Informatics"/>
        </authorList>
    </citation>
    <scope>NUCLEOTIDE SEQUENCE [LARGE SCALE GENOMIC DNA]</scope>
    <source>
        <strain evidence="2 3">2789STDY5834863</strain>
    </source>
</reference>
<name>A0A174B6V2_9FIRM</name>
<evidence type="ECO:0000313" key="2">
    <source>
        <dbReference type="EMBL" id="CUN95486.1"/>
    </source>
</evidence>
<dbReference type="Proteomes" id="UP000095431">
    <property type="component" value="Unassembled WGS sequence"/>
</dbReference>
<organism evidence="2 3">
    <name type="scientific">Blautia wexlerae</name>
    <dbReference type="NCBI Taxonomy" id="418240"/>
    <lineage>
        <taxon>Bacteria</taxon>
        <taxon>Bacillati</taxon>
        <taxon>Bacillota</taxon>
        <taxon>Clostridia</taxon>
        <taxon>Lachnospirales</taxon>
        <taxon>Lachnospiraceae</taxon>
        <taxon>Blautia</taxon>
    </lineage>
</organism>
<dbReference type="RefSeq" id="WP_055200120.1">
    <property type="nucleotide sequence ID" value="NZ_BTHH01000009.1"/>
</dbReference>
<dbReference type="SUPFAM" id="SSF47413">
    <property type="entry name" value="lambda repressor-like DNA-binding domains"/>
    <property type="match status" value="1"/>
</dbReference>
<evidence type="ECO:0000313" key="3">
    <source>
        <dbReference type="Proteomes" id="UP000095431"/>
    </source>
</evidence>
<dbReference type="EMBL" id="CYZN01000008">
    <property type="protein sequence ID" value="CUN95486.1"/>
    <property type="molecule type" value="Genomic_DNA"/>
</dbReference>
<proteinExistence type="predicted"/>